<gene>
    <name evidence="3" type="ORF">HF966_08080</name>
</gene>
<dbReference type="AlphaFoldDB" id="A0A846ZGZ0"/>
<dbReference type="Proteomes" id="UP000590460">
    <property type="component" value="Unassembled WGS sequence"/>
</dbReference>
<protein>
    <submittedName>
        <fullName evidence="3">Uncharacterized protein</fullName>
    </submittedName>
</protein>
<keyword evidence="2" id="KW-0812">Transmembrane</keyword>
<dbReference type="EMBL" id="JAAXPO010000010">
    <property type="protein sequence ID" value="NKZ19129.1"/>
    <property type="molecule type" value="Genomic_DNA"/>
</dbReference>
<accession>A0A846ZGZ0</accession>
<sequence length="303" mass="33142">MKIRYIALSILGTATIVAGGLVYWGSQNQKPIQAETAKQSPSTIKKKSDTNVLVASGVDYKIIQPNGLGGVIAPPIPINKIMSKKVALDVVASTPNFNHSKLVHINPDGDNWIIEVNNKGINYTVTLNHYQDKYGTIVVKDLTSYGFTIPEKYYAPYREKQESINTAFSASLAAGNNGSTNNSDSDEYYVNAYGHTIKKGETDNTGIAQRDREAHAAEQSASNHTVDDGYDYVLNFSDGTQRLTNTAPTGPYWQKGTTSAPGSNQTGRTNFNQIKPSDPSQMESFNNDNQQKIDNSKLYTNSN</sequence>
<reference evidence="3 4" key="1">
    <citation type="submission" date="2020-04" db="EMBL/GenBank/DDBJ databases">
        <title>MicrobeNet Type strains.</title>
        <authorList>
            <person name="Nicholson A.C."/>
        </authorList>
    </citation>
    <scope>NUCLEOTIDE SEQUENCE [LARGE SCALE GENOMIC DNA]</scope>
    <source>
        <strain evidence="3 4">CCUG 54536</strain>
    </source>
</reference>
<evidence type="ECO:0000256" key="2">
    <source>
        <dbReference type="SAM" id="Phobius"/>
    </source>
</evidence>
<comment type="caution">
    <text evidence="3">The sequence shown here is derived from an EMBL/GenBank/DDBJ whole genome shotgun (WGS) entry which is preliminary data.</text>
</comment>
<feature type="transmembrane region" description="Helical" evidence="2">
    <location>
        <begin position="5"/>
        <end position="24"/>
    </location>
</feature>
<feature type="region of interest" description="Disordered" evidence="1">
    <location>
        <begin position="242"/>
        <end position="303"/>
    </location>
</feature>
<proteinExistence type="predicted"/>
<evidence type="ECO:0000256" key="1">
    <source>
        <dbReference type="SAM" id="MobiDB-lite"/>
    </source>
</evidence>
<evidence type="ECO:0000313" key="3">
    <source>
        <dbReference type="EMBL" id="NKZ19129.1"/>
    </source>
</evidence>
<feature type="compositionally biased region" description="Polar residues" evidence="1">
    <location>
        <begin position="255"/>
        <end position="303"/>
    </location>
</feature>
<organism evidence="3 4">
    <name type="scientific">Leuconostoc holzapfelii</name>
    <dbReference type="NCBI Taxonomy" id="434464"/>
    <lineage>
        <taxon>Bacteria</taxon>
        <taxon>Bacillati</taxon>
        <taxon>Bacillota</taxon>
        <taxon>Bacilli</taxon>
        <taxon>Lactobacillales</taxon>
        <taxon>Lactobacillaceae</taxon>
        <taxon>Leuconostoc</taxon>
    </lineage>
</organism>
<evidence type="ECO:0000313" key="4">
    <source>
        <dbReference type="Proteomes" id="UP000590460"/>
    </source>
</evidence>
<name>A0A846ZGZ0_9LACO</name>
<dbReference type="RefSeq" id="WP_168677787.1">
    <property type="nucleotide sequence ID" value="NZ_BPKV01000014.1"/>
</dbReference>
<keyword evidence="2" id="KW-1133">Transmembrane helix</keyword>
<keyword evidence="2" id="KW-0472">Membrane</keyword>